<keyword evidence="4" id="KW-0862">Zinc</keyword>
<keyword evidence="7" id="KW-1185">Reference proteome</keyword>
<dbReference type="SUPFAM" id="SSF53098">
    <property type="entry name" value="Ribonuclease H-like"/>
    <property type="match status" value="1"/>
</dbReference>
<comment type="subcellular location">
    <subcellularLocation>
        <location evidence="1">Nucleus</location>
    </subcellularLocation>
</comment>
<keyword evidence="2" id="KW-0479">Metal-binding</keyword>
<sequence length="150" mass="16947">MDNRRQISSNLISARESLAGRCHRYPGDLQVAAKIIASPQRVYELDQRHTSEYLGQCLSSICEEWNISDLKITTVVTDNGANIVKAVSDLFGKNRHLPCFAHTLDLVASKITDSEDVKPLVVKVKSIVTYFKQSMDGPLRMIETIYIWHI</sequence>
<evidence type="ECO:0000313" key="7">
    <source>
        <dbReference type="Proteomes" id="UP001152888"/>
    </source>
</evidence>
<reference evidence="6" key="1">
    <citation type="submission" date="2022-03" db="EMBL/GenBank/DDBJ databases">
        <authorList>
            <person name="Sayadi A."/>
        </authorList>
    </citation>
    <scope>NUCLEOTIDE SEQUENCE</scope>
</reference>
<dbReference type="InterPro" id="IPR012337">
    <property type="entry name" value="RNaseH-like_sf"/>
</dbReference>
<protein>
    <submittedName>
        <fullName evidence="6">Uncharacterized protein</fullName>
    </submittedName>
</protein>
<organism evidence="6 7">
    <name type="scientific">Acanthoscelides obtectus</name>
    <name type="common">Bean weevil</name>
    <name type="synonym">Bruchus obtectus</name>
    <dbReference type="NCBI Taxonomy" id="200917"/>
    <lineage>
        <taxon>Eukaryota</taxon>
        <taxon>Metazoa</taxon>
        <taxon>Ecdysozoa</taxon>
        <taxon>Arthropoda</taxon>
        <taxon>Hexapoda</taxon>
        <taxon>Insecta</taxon>
        <taxon>Pterygota</taxon>
        <taxon>Neoptera</taxon>
        <taxon>Endopterygota</taxon>
        <taxon>Coleoptera</taxon>
        <taxon>Polyphaga</taxon>
        <taxon>Cucujiformia</taxon>
        <taxon>Chrysomeloidea</taxon>
        <taxon>Chrysomelidae</taxon>
        <taxon>Bruchinae</taxon>
        <taxon>Bruchini</taxon>
        <taxon>Acanthoscelides</taxon>
    </lineage>
</organism>
<dbReference type="GO" id="GO:0005634">
    <property type="term" value="C:nucleus"/>
    <property type="evidence" value="ECO:0007669"/>
    <property type="project" value="UniProtKB-SubCell"/>
</dbReference>
<evidence type="ECO:0000256" key="2">
    <source>
        <dbReference type="ARBA" id="ARBA00022723"/>
    </source>
</evidence>
<evidence type="ECO:0000256" key="5">
    <source>
        <dbReference type="ARBA" id="ARBA00023242"/>
    </source>
</evidence>
<evidence type="ECO:0000256" key="4">
    <source>
        <dbReference type="ARBA" id="ARBA00022833"/>
    </source>
</evidence>
<keyword evidence="3" id="KW-0863">Zinc-finger</keyword>
<proteinExistence type="predicted"/>
<evidence type="ECO:0000256" key="1">
    <source>
        <dbReference type="ARBA" id="ARBA00004123"/>
    </source>
</evidence>
<accession>A0A9P0KGH7</accession>
<evidence type="ECO:0000313" key="6">
    <source>
        <dbReference type="EMBL" id="CAH1972665.1"/>
    </source>
</evidence>
<dbReference type="InterPro" id="IPR052035">
    <property type="entry name" value="ZnF_BED_domain_contain"/>
</dbReference>
<dbReference type="GO" id="GO:0008270">
    <property type="term" value="F:zinc ion binding"/>
    <property type="evidence" value="ECO:0007669"/>
    <property type="project" value="UniProtKB-KW"/>
</dbReference>
<keyword evidence="5" id="KW-0539">Nucleus</keyword>
<comment type="caution">
    <text evidence="6">The sequence shown here is derived from an EMBL/GenBank/DDBJ whole genome shotgun (WGS) entry which is preliminary data.</text>
</comment>
<gene>
    <name evidence="6" type="ORF">ACAOBT_LOCUS10126</name>
</gene>
<name>A0A9P0KGH7_ACAOB</name>
<dbReference type="PANTHER" id="PTHR46481:SF10">
    <property type="entry name" value="ZINC FINGER BED DOMAIN-CONTAINING PROTEIN 39"/>
    <property type="match status" value="1"/>
</dbReference>
<dbReference type="Proteomes" id="UP001152888">
    <property type="component" value="Unassembled WGS sequence"/>
</dbReference>
<dbReference type="OrthoDB" id="6620210at2759"/>
<dbReference type="EMBL" id="CAKOFQ010006801">
    <property type="protein sequence ID" value="CAH1972665.1"/>
    <property type="molecule type" value="Genomic_DNA"/>
</dbReference>
<evidence type="ECO:0000256" key="3">
    <source>
        <dbReference type="ARBA" id="ARBA00022771"/>
    </source>
</evidence>
<dbReference type="AlphaFoldDB" id="A0A9P0KGH7"/>
<dbReference type="PANTHER" id="PTHR46481">
    <property type="entry name" value="ZINC FINGER BED DOMAIN-CONTAINING PROTEIN 4"/>
    <property type="match status" value="1"/>
</dbReference>